<protein>
    <submittedName>
        <fullName evidence="1">Uncharacterized protein</fullName>
    </submittedName>
</protein>
<dbReference type="AlphaFoldDB" id="A0A9P1R8Z1"/>
<dbReference type="EMBL" id="CVVU01000217">
    <property type="protein sequence ID" value="CRP34237.1"/>
    <property type="molecule type" value="Genomic_DNA"/>
</dbReference>
<dbReference type="Proteomes" id="UP000045039">
    <property type="component" value="Unassembled WGS sequence"/>
</dbReference>
<comment type="caution">
    <text evidence="1">The sequence shown here is derived from an EMBL/GenBank/DDBJ whole genome shotgun (WGS) entry which is preliminary data.</text>
</comment>
<evidence type="ECO:0000313" key="1">
    <source>
        <dbReference type="EMBL" id="CRP34237.1"/>
    </source>
</evidence>
<gene>
    <name evidence="1" type="ORF">PAERUG_P19_London_7_VIM_2_05_10_04159</name>
</gene>
<dbReference type="RefSeq" id="WP_025297790.1">
    <property type="nucleotide sequence ID" value="NZ_CAADQL010000322.1"/>
</dbReference>
<accession>A0A9P1R8Z1</accession>
<evidence type="ECO:0000313" key="2">
    <source>
        <dbReference type="Proteomes" id="UP000045039"/>
    </source>
</evidence>
<proteinExistence type="predicted"/>
<sequence>MSTTANWSYTNTATVRPFLHFDLSIQEAVYGPDYEIACTWTAKSEQMREEGGQSGARGAEFVSRHQIFTEDRRPKYLDLIQFDGSNGWEEIRSVTNWDMSFFGEQPDFLLVT</sequence>
<name>A0A9P1R8Z1_PSEAI</name>
<organism evidence="1 2">
    <name type="scientific">Pseudomonas aeruginosa</name>
    <dbReference type="NCBI Taxonomy" id="287"/>
    <lineage>
        <taxon>Bacteria</taxon>
        <taxon>Pseudomonadati</taxon>
        <taxon>Pseudomonadota</taxon>
        <taxon>Gammaproteobacteria</taxon>
        <taxon>Pseudomonadales</taxon>
        <taxon>Pseudomonadaceae</taxon>
        <taxon>Pseudomonas</taxon>
    </lineage>
</organism>
<reference evidence="2" key="1">
    <citation type="submission" date="2015-06" db="EMBL/GenBank/DDBJ databases">
        <authorList>
            <person name="Radhakrishnan Rajesh"/>
            <person name="Underwood Anthony"/>
            <person name="Al-Shahib Ali"/>
        </authorList>
    </citation>
    <scope>NUCLEOTIDE SEQUENCE [LARGE SCALE GENOMIC DNA]</scope>
    <source>
        <strain evidence="2">P19_London_7_VIM_2_05_10</strain>
    </source>
</reference>